<dbReference type="Proteomes" id="UP000292886">
    <property type="component" value="Chromosome"/>
</dbReference>
<gene>
    <name evidence="1" type="ORF">EQG49_03155</name>
</gene>
<evidence type="ECO:0000313" key="1">
    <source>
        <dbReference type="EMBL" id="QBO35523.1"/>
    </source>
</evidence>
<sequence>MMLKQEMREAIISLINNPVVTNVTRNGFMKVKRNYSEINEWFSRNYGITVIHWSVPTTTVEAYRLSNRRIDSLNVTGRQYLTTKAEVQAFLTFLQALIDKPLNEVFVVNERSTGAQQNIVEDTMLMRNDDIFFKEKDVVIAAKYAETLGLIEKDFSGIGYQSTGLVARYADYLLKQVNVNTVEHVTANTPFYISVPQNLRQGKSSSDLSRLRRHLLFNRFEDTTTNDGKSHLLYENAAEKAVKRFILTPFTKDLGLPVTVTREAAFVGNILVPDTNRVPQIPAFRIWVFNKLKGQANGETKHLQTYYLLENFVMELQAVIKDNKVNLNNDNQHVRNLVKELQRSNIIHIDDGAVFIHPEAWLLAAKFQDEHDRIDFNNEGVVTEPE</sequence>
<dbReference type="AlphaFoldDB" id="A0A4P6YSD3"/>
<keyword evidence="2" id="KW-1185">Reference proteome</keyword>
<protein>
    <submittedName>
        <fullName evidence="1">Uncharacterized protein</fullName>
    </submittedName>
</protein>
<dbReference type="KEGG" id="wei:EQG49_03155"/>
<reference evidence="2" key="1">
    <citation type="submission" date="2019-03" db="EMBL/GenBank/DDBJ databases">
        <title>Weissella sp. 26KH-42 Genome sequencing.</title>
        <authorList>
            <person name="Heo J."/>
            <person name="Kim S.-J."/>
            <person name="Kim J.-S."/>
            <person name="Hong S.-B."/>
            <person name="Kwon S.-W."/>
        </authorList>
    </citation>
    <scope>NUCLEOTIDE SEQUENCE [LARGE SCALE GENOMIC DNA]</scope>
    <source>
        <strain evidence="2">26KH-42</strain>
    </source>
</reference>
<dbReference type="EMBL" id="CP037940">
    <property type="protein sequence ID" value="QBO35523.1"/>
    <property type="molecule type" value="Genomic_DNA"/>
</dbReference>
<proteinExistence type="predicted"/>
<organism evidence="1 2">
    <name type="scientific">Periweissella cryptocerci</name>
    <dbReference type="NCBI Taxonomy" id="2506420"/>
    <lineage>
        <taxon>Bacteria</taxon>
        <taxon>Bacillati</taxon>
        <taxon>Bacillota</taxon>
        <taxon>Bacilli</taxon>
        <taxon>Lactobacillales</taxon>
        <taxon>Lactobacillaceae</taxon>
        <taxon>Periweissella</taxon>
    </lineage>
</organism>
<accession>A0A4P6YSD3</accession>
<name>A0A4P6YSD3_9LACO</name>
<evidence type="ECO:0000313" key="2">
    <source>
        <dbReference type="Proteomes" id="UP000292886"/>
    </source>
</evidence>